<dbReference type="InterPro" id="IPR011707">
    <property type="entry name" value="Cu-oxidase-like_N"/>
</dbReference>
<evidence type="ECO:0000313" key="10">
    <source>
        <dbReference type="Proteomes" id="UP001219956"/>
    </source>
</evidence>
<comment type="subcellular location">
    <subcellularLocation>
        <location evidence="1">Cell outer membrane</location>
        <topology evidence="1">Lipid-anchor</topology>
    </subcellularLocation>
</comment>
<dbReference type="InterPro" id="IPR001117">
    <property type="entry name" value="Cu-oxidase_2nd"/>
</dbReference>
<evidence type="ECO:0000259" key="8">
    <source>
        <dbReference type="Pfam" id="PF07732"/>
    </source>
</evidence>
<dbReference type="PANTHER" id="PTHR11709:SF2">
    <property type="entry name" value="MULTICOPPER OXIDASE LPR1"/>
    <property type="match status" value="1"/>
</dbReference>
<gene>
    <name evidence="9" type="ORF">PQU95_14305</name>
</gene>
<evidence type="ECO:0000256" key="4">
    <source>
        <dbReference type="SAM" id="MobiDB-lite"/>
    </source>
</evidence>
<dbReference type="CDD" id="cd13881">
    <property type="entry name" value="CuRO_2_McoC_like"/>
    <property type="match status" value="1"/>
</dbReference>
<feature type="domain" description="Plastocyanin-like" evidence="6">
    <location>
        <begin position="236"/>
        <end position="314"/>
    </location>
</feature>
<evidence type="ECO:0000259" key="6">
    <source>
        <dbReference type="Pfam" id="PF00394"/>
    </source>
</evidence>
<evidence type="ECO:0000256" key="1">
    <source>
        <dbReference type="ARBA" id="ARBA00004459"/>
    </source>
</evidence>
<dbReference type="InterPro" id="IPR002355">
    <property type="entry name" value="Cu_oxidase_Cu_BS"/>
</dbReference>
<dbReference type="Pfam" id="PF00394">
    <property type="entry name" value="Cu-oxidase"/>
    <property type="match status" value="1"/>
</dbReference>
<dbReference type="InterPro" id="IPR008972">
    <property type="entry name" value="Cupredoxin"/>
</dbReference>
<dbReference type="PROSITE" id="PS51318">
    <property type="entry name" value="TAT"/>
    <property type="match status" value="1"/>
</dbReference>
<dbReference type="InterPro" id="IPR006311">
    <property type="entry name" value="TAT_signal"/>
</dbReference>
<name>A0ABT5J0M4_9NEIS</name>
<feature type="domain" description="Plastocyanin-like" evidence="8">
    <location>
        <begin position="95"/>
        <end position="201"/>
    </location>
</feature>
<feature type="chain" id="PRO_5046233092" evidence="5">
    <location>
        <begin position="26"/>
        <end position="501"/>
    </location>
</feature>
<dbReference type="InterPro" id="IPR045087">
    <property type="entry name" value="Cu-oxidase_fam"/>
</dbReference>
<keyword evidence="3" id="KW-0560">Oxidoreductase</keyword>
<protein>
    <submittedName>
        <fullName evidence="9">Multicopper oxidase family protein</fullName>
    </submittedName>
</protein>
<dbReference type="RefSeq" id="WP_272752628.1">
    <property type="nucleotide sequence ID" value="NZ_JAQQLF010000019.1"/>
</dbReference>
<evidence type="ECO:0000259" key="7">
    <source>
        <dbReference type="Pfam" id="PF07731"/>
    </source>
</evidence>
<dbReference type="PROSITE" id="PS00080">
    <property type="entry name" value="MULTICOPPER_OXIDASE2"/>
    <property type="match status" value="1"/>
</dbReference>
<feature type="domain" description="Plastocyanin-like" evidence="7">
    <location>
        <begin position="389"/>
        <end position="496"/>
    </location>
</feature>
<dbReference type="SUPFAM" id="SSF49503">
    <property type="entry name" value="Cupredoxins"/>
    <property type="match status" value="3"/>
</dbReference>
<comment type="caution">
    <text evidence="9">The sequence shown here is derived from an EMBL/GenBank/DDBJ whole genome shotgun (WGS) entry which is preliminary data.</text>
</comment>
<organism evidence="9 10">
    <name type="scientific">Vogesella aquatica</name>
    <dbReference type="NCBI Taxonomy" id="2984206"/>
    <lineage>
        <taxon>Bacteria</taxon>
        <taxon>Pseudomonadati</taxon>
        <taxon>Pseudomonadota</taxon>
        <taxon>Betaproteobacteria</taxon>
        <taxon>Neisseriales</taxon>
        <taxon>Chromobacteriaceae</taxon>
        <taxon>Vogesella</taxon>
    </lineage>
</organism>
<keyword evidence="10" id="KW-1185">Reference proteome</keyword>
<dbReference type="EMBL" id="JAQQLF010000019">
    <property type="protein sequence ID" value="MDC7718381.1"/>
    <property type="molecule type" value="Genomic_DNA"/>
</dbReference>
<proteinExistence type="predicted"/>
<dbReference type="Gene3D" id="2.60.40.420">
    <property type="entry name" value="Cupredoxins - blue copper proteins"/>
    <property type="match status" value="3"/>
</dbReference>
<feature type="region of interest" description="Disordered" evidence="4">
    <location>
        <begin position="34"/>
        <end position="58"/>
    </location>
</feature>
<evidence type="ECO:0000256" key="3">
    <source>
        <dbReference type="ARBA" id="ARBA00023002"/>
    </source>
</evidence>
<dbReference type="Pfam" id="PF07731">
    <property type="entry name" value="Cu-oxidase_2"/>
    <property type="match status" value="1"/>
</dbReference>
<accession>A0ABT5J0M4</accession>
<evidence type="ECO:0000313" key="9">
    <source>
        <dbReference type="EMBL" id="MDC7718381.1"/>
    </source>
</evidence>
<dbReference type="InterPro" id="IPR011706">
    <property type="entry name" value="Cu-oxidase_C"/>
</dbReference>
<dbReference type="Proteomes" id="UP001219956">
    <property type="component" value="Unassembled WGS sequence"/>
</dbReference>
<evidence type="ECO:0000256" key="2">
    <source>
        <dbReference type="ARBA" id="ARBA00022723"/>
    </source>
</evidence>
<feature type="signal peptide" evidence="5">
    <location>
        <begin position="1"/>
        <end position="25"/>
    </location>
</feature>
<reference evidence="9 10" key="1">
    <citation type="submission" date="2023-01" db="EMBL/GenBank/DDBJ databases">
        <title>Novel species of the genus Vogesella isolated from rivers.</title>
        <authorList>
            <person name="Lu H."/>
        </authorList>
    </citation>
    <scope>NUCLEOTIDE SEQUENCE [LARGE SCALE GENOMIC DNA]</scope>
    <source>
        <strain evidence="9 10">DC21W</strain>
    </source>
</reference>
<sequence length="501" mass="55074">MQRRHFLKTAGLLAASLSALRPALAQSSMDHAAMGHDTAHGSDGAMPTAADNSLKLPSGERLPALQPLVNESSDAGRFVGSLRAAPVPVPLWGDGAKTTFWAYNDSVPGPLIELWEGDEVDIGFENALTQPSTIHWHGMPVPPAEDGNPQDPVAPGQRRRYRYTLPAGCAGTYWYHPHPHGHTAEQAYRGLAGPIIIRSKQDPLRHLPERHLLLSDLKLDAQRQIPANDMADLHDGREGQFVLINGAWQPVITLAEGERQRWRIWNATSSRIIKLALPAHEVQLVGTDGGLIGVPQPVDSVLLSPGERCELVVTGRFKPGQPAGLLSQPYERGKRMHAEQEKDEALAGIVAYGMRPTLALPASLRPIEPLGAPGFRRKIVLSENMADPKAPFLINGQSYDMNRIDGTGQVGRIEEWEVIADAHMDHPFHLHGTQFQVLARTVDGIWEDEPFLAWRDTVNVPAGGMVRLRFVQTLPGLRMFHCHILEHEDQGMMAQIDFLPG</sequence>
<keyword evidence="2" id="KW-0479">Metal-binding</keyword>
<dbReference type="Pfam" id="PF07732">
    <property type="entry name" value="Cu-oxidase_3"/>
    <property type="match status" value="1"/>
</dbReference>
<dbReference type="PANTHER" id="PTHR11709">
    <property type="entry name" value="MULTI-COPPER OXIDASE"/>
    <property type="match status" value="1"/>
</dbReference>
<evidence type="ECO:0000256" key="5">
    <source>
        <dbReference type="SAM" id="SignalP"/>
    </source>
</evidence>
<keyword evidence="5" id="KW-0732">Signal</keyword>